<accession>A0AA39UV03</accession>
<evidence type="ECO:0000313" key="1">
    <source>
        <dbReference type="EMBL" id="KAK0504432.1"/>
    </source>
</evidence>
<dbReference type="Proteomes" id="UP001175228">
    <property type="component" value="Unassembled WGS sequence"/>
</dbReference>
<evidence type="ECO:0000313" key="2">
    <source>
        <dbReference type="Proteomes" id="UP001175228"/>
    </source>
</evidence>
<comment type="caution">
    <text evidence="1">The sequence shown here is derived from an EMBL/GenBank/DDBJ whole genome shotgun (WGS) entry which is preliminary data.</text>
</comment>
<feature type="non-terminal residue" evidence="1">
    <location>
        <position position="1"/>
    </location>
</feature>
<name>A0AA39UV03_9AGAR</name>
<organism evidence="1 2">
    <name type="scientific">Armillaria luteobubalina</name>
    <dbReference type="NCBI Taxonomy" id="153913"/>
    <lineage>
        <taxon>Eukaryota</taxon>
        <taxon>Fungi</taxon>
        <taxon>Dikarya</taxon>
        <taxon>Basidiomycota</taxon>
        <taxon>Agaricomycotina</taxon>
        <taxon>Agaricomycetes</taxon>
        <taxon>Agaricomycetidae</taxon>
        <taxon>Agaricales</taxon>
        <taxon>Marasmiineae</taxon>
        <taxon>Physalacriaceae</taxon>
        <taxon>Armillaria</taxon>
    </lineage>
</organism>
<reference evidence="1" key="1">
    <citation type="submission" date="2023-06" db="EMBL/GenBank/DDBJ databases">
        <authorList>
            <consortium name="Lawrence Berkeley National Laboratory"/>
            <person name="Ahrendt S."/>
            <person name="Sahu N."/>
            <person name="Indic B."/>
            <person name="Wong-Bajracharya J."/>
            <person name="Merenyi Z."/>
            <person name="Ke H.-M."/>
            <person name="Monk M."/>
            <person name="Kocsube S."/>
            <person name="Drula E."/>
            <person name="Lipzen A."/>
            <person name="Balint B."/>
            <person name="Henrissat B."/>
            <person name="Andreopoulos B."/>
            <person name="Martin F.M."/>
            <person name="Harder C.B."/>
            <person name="Rigling D."/>
            <person name="Ford K.L."/>
            <person name="Foster G.D."/>
            <person name="Pangilinan J."/>
            <person name="Papanicolaou A."/>
            <person name="Barry K."/>
            <person name="LaButti K."/>
            <person name="Viragh M."/>
            <person name="Koriabine M."/>
            <person name="Yan M."/>
            <person name="Riley R."/>
            <person name="Champramary S."/>
            <person name="Plett K.L."/>
            <person name="Tsai I.J."/>
            <person name="Slot J."/>
            <person name="Sipos G."/>
            <person name="Plett J."/>
            <person name="Nagy L.G."/>
            <person name="Grigoriev I.V."/>
        </authorList>
    </citation>
    <scope>NUCLEOTIDE SEQUENCE</scope>
    <source>
        <strain evidence="1">HWK02</strain>
    </source>
</reference>
<gene>
    <name evidence="1" type="ORF">EDD18DRAFT_1061997</name>
</gene>
<protein>
    <submittedName>
        <fullName evidence="1">Uncharacterized protein</fullName>
    </submittedName>
</protein>
<sequence>EIPLWYHSGFKKGWWKCYGSKVHQCLMDNHGIEIAGEAMDMAARLETPVHRTRKDCKCSSCGNDRAQTRCTNPHKCAWMAKKMLNHINKKWDP</sequence>
<keyword evidence="2" id="KW-1185">Reference proteome</keyword>
<dbReference type="EMBL" id="JAUEPU010000003">
    <property type="protein sequence ID" value="KAK0504432.1"/>
    <property type="molecule type" value="Genomic_DNA"/>
</dbReference>
<proteinExistence type="predicted"/>
<dbReference type="AlphaFoldDB" id="A0AA39UV03"/>